<evidence type="ECO:0000313" key="3">
    <source>
        <dbReference type="Proteomes" id="UP001597461"/>
    </source>
</evidence>
<name>A0ABW5MCB1_9SPHI</name>
<evidence type="ECO:0000313" key="2">
    <source>
        <dbReference type="EMBL" id="MFD2580865.1"/>
    </source>
</evidence>
<reference evidence="3" key="1">
    <citation type="journal article" date="2019" name="Int. J. Syst. Evol. Microbiol.">
        <title>The Global Catalogue of Microorganisms (GCM) 10K type strain sequencing project: providing services to taxonomists for standard genome sequencing and annotation.</title>
        <authorList>
            <consortium name="The Broad Institute Genomics Platform"/>
            <consortium name="The Broad Institute Genome Sequencing Center for Infectious Disease"/>
            <person name="Wu L."/>
            <person name="Ma J."/>
        </authorList>
    </citation>
    <scope>NUCLEOTIDE SEQUENCE [LARGE SCALE GENOMIC DNA]</scope>
    <source>
        <strain evidence="3">KCTC 42866</strain>
    </source>
</reference>
<feature type="transmembrane region" description="Helical" evidence="1">
    <location>
        <begin position="115"/>
        <end position="135"/>
    </location>
</feature>
<sequence>MLDSISNFLLNLKDDKIITVGLNFASSFCPTFLTIFFFDTNMFQSLDTIKLILLCFSIGCPFLLMSLFTTIGLGSSLKRVTRSLLEQKIFDKYNITHQAIDSITRGLSTRLACGFASSVSWIITGLITAIVSIFIRFGDIRYYGYGITFLYLVILTIISRVTANICNKVADGLDKKNDEDYALENAQQPVPNTP</sequence>
<gene>
    <name evidence="2" type="ORF">ACFSR6_00075</name>
</gene>
<proteinExistence type="predicted"/>
<keyword evidence="1" id="KW-0472">Membrane</keyword>
<dbReference type="RefSeq" id="WP_379073532.1">
    <property type="nucleotide sequence ID" value="NZ_JBHULL010000001.1"/>
</dbReference>
<evidence type="ECO:0008006" key="4">
    <source>
        <dbReference type="Google" id="ProtNLM"/>
    </source>
</evidence>
<dbReference type="EMBL" id="JBHULL010000001">
    <property type="protein sequence ID" value="MFD2580865.1"/>
    <property type="molecule type" value="Genomic_DNA"/>
</dbReference>
<protein>
    <recommendedName>
        <fullName evidence="4">ABC transmembrane type-1 domain-containing protein</fullName>
    </recommendedName>
</protein>
<organism evidence="2 3">
    <name type="scientific">Pedobacter vanadiisoli</name>
    <dbReference type="NCBI Taxonomy" id="1761975"/>
    <lineage>
        <taxon>Bacteria</taxon>
        <taxon>Pseudomonadati</taxon>
        <taxon>Bacteroidota</taxon>
        <taxon>Sphingobacteriia</taxon>
        <taxon>Sphingobacteriales</taxon>
        <taxon>Sphingobacteriaceae</taxon>
        <taxon>Pedobacter</taxon>
    </lineage>
</organism>
<keyword evidence="1" id="KW-0812">Transmembrane</keyword>
<dbReference type="Proteomes" id="UP001597461">
    <property type="component" value="Unassembled WGS sequence"/>
</dbReference>
<evidence type="ECO:0000256" key="1">
    <source>
        <dbReference type="SAM" id="Phobius"/>
    </source>
</evidence>
<feature type="transmembrane region" description="Helical" evidence="1">
    <location>
        <begin position="142"/>
        <end position="161"/>
    </location>
</feature>
<comment type="caution">
    <text evidence="2">The sequence shown here is derived from an EMBL/GenBank/DDBJ whole genome shotgun (WGS) entry which is preliminary data.</text>
</comment>
<accession>A0ABW5MCB1</accession>
<feature type="transmembrane region" description="Helical" evidence="1">
    <location>
        <begin position="51"/>
        <end position="73"/>
    </location>
</feature>
<feature type="transmembrane region" description="Helical" evidence="1">
    <location>
        <begin position="20"/>
        <end position="39"/>
    </location>
</feature>
<keyword evidence="1" id="KW-1133">Transmembrane helix</keyword>
<keyword evidence="3" id="KW-1185">Reference proteome</keyword>